<dbReference type="InterPro" id="IPR006628">
    <property type="entry name" value="PUR-bd_fam"/>
</dbReference>
<dbReference type="InterPro" id="IPR012677">
    <property type="entry name" value="Nucleotide-bd_a/b_plait_sf"/>
</dbReference>
<dbReference type="Gene3D" id="3.30.70.330">
    <property type="match status" value="2"/>
</dbReference>
<dbReference type="PROSITE" id="PS50102">
    <property type="entry name" value="RRM"/>
    <property type="match status" value="2"/>
</dbReference>
<evidence type="ECO:0000313" key="7">
    <source>
        <dbReference type="Proteomes" id="UP001363151"/>
    </source>
</evidence>
<dbReference type="InterPro" id="IPR050502">
    <property type="entry name" value="Euk_RNA-bind_prot"/>
</dbReference>
<protein>
    <recommendedName>
        <fullName evidence="5">RRM domain-containing protein</fullName>
    </recommendedName>
</protein>
<feature type="domain" description="RRM" evidence="5">
    <location>
        <begin position="192"/>
        <end position="266"/>
    </location>
</feature>
<evidence type="ECO:0000256" key="3">
    <source>
        <dbReference type="ARBA" id="ARBA00023125"/>
    </source>
</evidence>
<dbReference type="SMART" id="SM00360">
    <property type="entry name" value="RRM"/>
    <property type="match status" value="2"/>
</dbReference>
<comment type="similarity">
    <text evidence="1">Belongs to the PUR DNA-binding protein family.</text>
</comment>
<evidence type="ECO:0000256" key="4">
    <source>
        <dbReference type="PROSITE-ProRule" id="PRU00176"/>
    </source>
</evidence>
<dbReference type="InterPro" id="IPR000504">
    <property type="entry name" value="RRM_dom"/>
</dbReference>
<evidence type="ECO:0000313" key="6">
    <source>
        <dbReference type="EMBL" id="KAK7254818.1"/>
    </source>
</evidence>
<dbReference type="SUPFAM" id="SSF54928">
    <property type="entry name" value="RNA-binding domain, RBD"/>
    <property type="match status" value="2"/>
</dbReference>
<gene>
    <name evidence="6" type="ORF">SO694_00133071</name>
</gene>
<dbReference type="SMART" id="SM00712">
    <property type="entry name" value="PUR"/>
    <property type="match status" value="1"/>
</dbReference>
<feature type="domain" description="RRM" evidence="5">
    <location>
        <begin position="89"/>
        <end position="166"/>
    </location>
</feature>
<name>A0ABR1GFZ8_AURAN</name>
<dbReference type="InterPro" id="IPR035979">
    <property type="entry name" value="RBD_domain_sf"/>
</dbReference>
<comment type="caution">
    <text evidence="6">The sequence shown here is derived from an EMBL/GenBank/DDBJ whole genome shotgun (WGS) entry which is preliminary data.</text>
</comment>
<organism evidence="6 7">
    <name type="scientific">Aureococcus anophagefferens</name>
    <name type="common">Harmful bloom alga</name>
    <dbReference type="NCBI Taxonomy" id="44056"/>
    <lineage>
        <taxon>Eukaryota</taxon>
        <taxon>Sar</taxon>
        <taxon>Stramenopiles</taxon>
        <taxon>Ochrophyta</taxon>
        <taxon>Pelagophyceae</taxon>
        <taxon>Pelagomonadales</taxon>
        <taxon>Pelagomonadaceae</taxon>
        <taxon>Aureococcus</taxon>
    </lineage>
</organism>
<dbReference type="EMBL" id="JBBJCI010000016">
    <property type="protein sequence ID" value="KAK7254818.1"/>
    <property type="molecule type" value="Genomic_DNA"/>
</dbReference>
<evidence type="ECO:0000256" key="1">
    <source>
        <dbReference type="ARBA" id="ARBA00009251"/>
    </source>
</evidence>
<dbReference type="Pfam" id="PF00076">
    <property type="entry name" value="RRM_1"/>
    <property type="match status" value="2"/>
</dbReference>
<evidence type="ECO:0000256" key="2">
    <source>
        <dbReference type="ARBA" id="ARBA00022884"/>
    </source>
</evidence>
<evidence type="ECO:0000259" key="5">
    <source>
        <dbReference type="PROSITE" id="PS50102"/>
    </source>
</evidence>
<accession>A0ABR1GFZ8</accession>
<dbReference type="PANTHER" id="PTHR48025">
    <property type="entry name" value="OS02G0815200 PROTEIN"/>
    <property type="match status" value="1"/>
</dbReference>
<sequence>MDDSALFEASFGAGRKQIFVDVKENDFGTYCKIKERGANQNNSILIPSESIVKLRDALNEAISTLGLKEGKGSGGGGAAAAPRVEKNPCAVHVGNLSWDTTDEALYELFARVGDVQSATVQMNRSGRSQGWGLVEFAGDWEVEAAISQCDGAELDGREIRVRADKGSKVAPAPAAKKAAAPVEERDKVPEPCKVFVMNLSFDTSAAGLKAHCGGVGEVVDVELLTRGKNNRPSGSAILTYAYEESAAAAIQALEGTELDGRDLRVRAYYLN</sequence>
<dbReference type="PANTHER" id="PTHR48025:SF1">
    <property type="entry name" value="RRM DOMAIN-CONTAINING PROTEIN"/>
    <property type="match status" value="1"/>
</dbReference>
<dbReference type="Gene3D" id="3.10.450.700">
    <property type="match status" value="1"/>
</dbReference>
<reference evidence="6 7" key="1">
    <citation type="submission" date="2024-03" db="EMBL/GenBank/DDBJ databases">
        <title>Aureococcus anophagefferens CCMP1851 and Kratosvirus quantuckense: Draft genome of a second virus-susceptible host strain in the model system.</title>
        <authorList>
            <person name="Chase E."/>
            <person name="Truchon A.R."/>
            <person name="Schepens W."/>
            <person name="Wilhelm S.W."/>
        </authorList>
    </citation>
    <scope>NUCLEOTIDE SEQUENCE [LARGE SCALE GENOMIC DNA]</scope>
    <source>
        <strain evidence="6 7">CCMP1851</strain>
    </source>
</reference>
<proteinExistence type="inferred from homology"/>
<keyword evidence="7" id="KW-1185">Reference proteome</keyword>
<keyword evidence="2 4" id="KW-0694">RNA-binding</keyword>
<dbReference type="Proteomes" id="UP001363151">
    <property type="component" value="Unassembled WGS sequence"/>
</dbReference>
<keyword evidence="3" id="KW-0238">DNA-binding</keyword>